<evidence type="ECO:0008006" key="4">
    <source>
        <dbReference type="Google" id="ProtNLM"/>
    </source>
</evidence>
<reference evidence="2 3" key="1">
    <citation type="journal article" date="2015" name="Nat. Commun.">
        <title>Lucilia cuprina genome unlocks parasitic fly biology to underpin future interventions.</title>
        <authorList>
            <person name="Anstead C.A."/>
            <person name="Korhonen P.K."/>
            <person name="Young N.D."/>
            <person name="Hall R.S."/>
            <person name="Jex A.R."/>
            <person name="Murali S.C."/>
            <person name="Hughes D.S."/>
            <person name="Lee S.F."/>
            <person name="Perry T."/>
            <person name="Stroehlein A.J."/>
            <person name="Ansell B.R."/>
            <person name="Breugelmans B."/>
            <person name="Hofmann A."/>
            <person name="Qu J."/>
            <person name="Dugan S."/>
            <person name="Lee S.L."/>
            <person name="Chao H."/>
            <person name="Dinh H."/>
            <person name="Han Y."/>
            <person name="Doddapaneni H.V."/>
            <person name="Worley K.C."/>
            <person name="Muzny D.M."/>
            <person name="Ioannidis P."/>
            <person name="Waterhouse R.M."/>
            <person name="Zdobnov E.M."/>
            <person name="James P.J."/>
            <person name="Bagnall N.H."/>
            <person name="Kotze A.C."/>
            <person name="Gibbs R.A."/>
            <person name="Richards S."/>
            <person name="Batterham P."/>
            <person name="Gasser R.B."/>
        </authorList>
    </citation>
    <scope>NUCLEOTIDE SEQUENCE [LARGE SCALE GENOMIC DNA]</scope>
    <source>
        <strain evidence="2 3">LS</strain>
        <tissue evidence="2">Full body</tissue>
    </source>
</reference>
<organism evidence="2 3">
    <name type="scientific">Lucilia cuprina</name>
    <name type="common">Green bottle fly</name>
    <name type="synonym">Australian sheep blowfly</name>
    <dbReference type="NCBI Taxonomy" id="7375"/>
    <lineage>
        <taxon>Eukaryota</taxon>
        <taxon>Metazoa</taxon>
        <taxon>Ecdysozoa</taxon>
        <taxon>Arthropoda</taxon>
        <taxon>Hexapoda</taxon>
        <taxon>Insecta</taxon>
        <taxon>Pterygota</taxon>
        <taxon>Neoptera</taxon>
        <taxon>Endopterygota</taxon>
        <taxon>Diptera</taxon>
        <taxon>Brachycera</taxon>
        <taxon>Muscomorpha</taxon>
        <taxon>Oestroidea</taxon>
        <taxon>Calliphoridae</taxon>
        <taxon>Luciliinae</taxon>
        <taxon>Lucilia</taxon>
    </lineage>
</organism>
<accession>A0A0L0CLT2</accession>
<dbReference type="OrthoDB" id="7779229at2759"/>
<comment type="caution">
    <text evidence="2">The sequence shown here is derived from an EMBL/GenBank/DDBJ whole genome shotgun (WGS) entry which is preliminary data.</text>
</comment>
<dbReference type="OMA" id="GPYPIYY"/>
<dbReference type="AlphaFoldDB" id="A0A0L0CLT2"/>
<evidence type="ECO:0000313" key="3">
    <source>
        <dbReference type="Proteomes" id="UP000037069"/>
    </source>
</evidence>
<feature type="signal peptide" evidence="1">
    <location>
        <begin position="1"/>
        <end position="24"/>
    </location>
</feature>
<proteinExistence type="predicted"/>
<evidence type="ECO:0000313" key="2">
    <source>
        <dbReference type="EMBL" id="KNC33328.1"/>
    </source>
</evidence>
<name>A0A0L0CLT2_LUCCU</name>
<keyword evidence="1" id="KW-0732">Signal</keyword>
<protein>
    <recommendedName>
        <fullName evidence="4">DUF4794 domain-containing protein</fullName>
    </recommendedName>
</protein>
<evidence type="ECO:0000256" key="1">
    <source>
        <dbReference type="SAM" id="SignalP"/>
    </source>
</evidence>
<feature type="chain" id="PRO_5005536280" description="DUF4794 domain-containing protein" evidence="1">
    <location>
        <begin position="25"/>
        <end position="229"/>
    </location>
</feature>
<keyword evidence="3" id="KW-1185">Reference proteome</keyword>
<gene>
    <name evidence="2" type="ORF">FF38_06075</name>
</gene>
<dbReference type="EMBL" id="JRES01000204">
    <property type="protein sequence ID" value="KNC33328.1"/>
    <property type="molecule type" value="Genomic_DNA"/>
</dbReference>
<sequence length="229" mass="25963">MLSCHKFWFLLVLAILLENHLTRANPVAEAKAEPIAEAGVQADIAKLLLIKDDVIPDKVEKDTKKVIRVNPLDLPPIKEDPNALNEDSSLYNIQSLKPYMGKRKYIQMHRTKPQKANVPQAPLSDTPIIRGFSLLPSPEKTLKPKHQAKKKHLHFLYNQEDLAGNLLSKTMRVHVAPGAYPVYYVLSKTNGRFGKYPLKSFDSPQAFKKYLVKYKLEHSAALEPYGEEV</sequence>
<dbReference type="Proteomes" id="UP000037069">
    <property type="component" value="Unassembled WGS sequence"/>
</dbReference>